<organism evidence="6 7">
    <name type="scientific">Rhodamnia argentea</name>
    <dbReference type="NCBI Taxonomy" id="178133"/>
    <lineage>
        <taxon>Eukaryota</taxon>
        <taxon>Viridiplantae</taxon>
        <taxon>Streptophyta</taxon>
        <taxon>Embryophyta</taxon>
        <taxon>Tracheophyta</taxon>
        <taxon>Spermatophyta</taxon>
        <taxon>Magnoliopsida</taxon>
        <taxon>eudicotyledons</taxon>
        <taxon>Gunneridae</taxon>
        <taxon>Pentapetalae</taxon>
        <taxon>rosids</taxon>
        <taxon>malvids</taxon>
        <taxon>Myrtales</taxon>
        <taxon>Myrtaceae</taxon>
        <taxon>Myrtoideae</taxon>
        <taxon>Myrteae</taxon>
        <taxon>Australasian group</taxon>
        <taxon>Rhodamnia</taxon>
    </lineage>
</organism>
<proteinExistence type="predicted"/>
<accession>A0ABM3HBS9</accession>
<evidence type="ECO:0000256" key="3">
    <source>
        <dbReference type="ARBA" id="ARBA00022821"/>
    </source>
</evidence>
<dbReference type="SUPFAM" id="SSF46785">
    <property type="entry name" value="Winged helix' DNA-binding domain"/>
    <property type="match status" value="1"/>
</dbReference>
<keyword evidence="2" id="KW-0677">Repeat</keyword>
<dbReference type="PANTHER" id="PTHR11017">
    <property type="entry name" value="LEUCINE-RICH REPEAT-CONTAINING PROTEIN"/>
    <property type="match status" value="1"/>
</dbReference>
<dbReference type="InterPro" id="IPR044974">
    <property type="entry name" value="Disease_R_plants"/>
</dbReference>
<dbReference type="Proteomes" id="UP000827889">
    <property type="component" value="Chromosome 4"/>
</dbReference>
<dbReference type="InterPro" id="IPR027417">
    <property type="entry name" value="P-loop_NTPase"/>
</dbReference>
<keyword evidence="6" id="KW-1185">Reference proteome</keyword>
<dbReference type="GeneID" id="115725825"/>
<dbReference type="InterPro" id="IPR055414">
    <property type="entry name" value="LRR_R13L4/SHOC2-like"/>
</dbReference>
<evidence type="ECO:0000313" key="6">
    <source>
        <dbReference type="Proteomes" id="UP000827889"/>
    </source>
</evidence>
<dbReference type="InterPro" id="IPR036390">
    <property type="entry name" value="WH_DNA-bd_sf"/>
</dbReference>
<dbReference type="PANTHER" id="PTHR11017:SF570">
    <property type="entry name" value="DISEASE RESISTANCE PROTEIN (TIR-NBS CLASS)-RELATED"/>
    <property type="match status" value="1"/>
</dbReference>
<reference evidence="7" key="1">
    <citation type="submission" date="2025-08" db="UniProtKB">
        <authorList>
            <consortium name="RefSeq"/>
        </authorList>
    </citation>
    <scope>IDENTIFICATION</scope>
    <source>
        <tissue evidence="7">Leaf</tissue>
    </source>
</reference>
<name>A0ABM3HBS9_9MYRT</name>
<dbReference type="InterPro" id="IPR002182">
    <property type="entry name" value="NB-ARC"/>
</dbReference>
<dbReference type="PRINTS" id="PR00364">
    <property type="entry name" value="DISEASERSIST"/>
</dbReference>
<dbReference type="Gene3D" id="3.40.50.300">
    <property type="entry name" value="P-loop containing nucleotide triphosphate hydrolases"/>
    <property type="match status" value="1"/>
</dbReference>
<evidence type="ECO:0000256" key="1">
    <source>
        <dbReference type="ARBA" id="ARBA00022614"/>
    </source>
</evidence>
<gene>
    <name evidence="7" type="primary">LOC115725825</name>
</gene>
<dbReference type="Pfam" id="PF01582">
    <property type="entry name" value="TIR"/>
    <property type="match status" value="1"/>
</dbReference>
<dbReference type="Pfam" id="PF23598">
    <property type="entry name" value="LRR_14"/>
    <property type="match status" value="1"/>
</dbReference>
<dbReference type="Gene3D" id="3.40.50.10140">
    <property type="entry name" value="Toll/interleukin-1 receptor homology (TIR) domain"/>
    <property type="match status" value="1"/>
</dbReference>
<dbReference type="SUPFAM" id="SSF52200">
    <property type="entry name" value="Toll/Interleukin receptor TIR domain"/>
    <property type="match status" value="1"/>
</dbReference>
<dbReference type="InterPro" id="IPR042197">
    <property type="entry name" value="Apaf_helical"/>
</dbReference>
<dbReference type="InterPro" id="IPR058192">
    <property type="entry name" value="WHD_ROQ1-like"/>
</dbReference>
<dbReference type="PROSITE" id="PS50104">
    <property type="entry name" value="TIR"/>
    <property type="match status" value="1"/>
</dbReference>
<sequence>MGGGRRRLAVATASDGRQRWLDVGWRRGAVVSNGLWRRIRISLVNNYMMYIQSRKRKLFSPFSSGASSSSTPPHGGDYEGGDEQREGNTYEVFLSFRGKDTRKNFTDHLYHNLDRAGIRVFRDDNELRVGEEIGPELLRSISQSKISIPIISEDYASSKWCLRELAYMLECKRNGGQIVLPIFYKVKPSQLRNPMGRLGEAINAHKKNLGKMVAKEWDDALKEVSFLKGWESEKVDSGHEGALVKIVIRKVMGELRRLFELNLPEQLVGIDDHVEQIISKIDAKFNGTRVVGIYGMGGIGKTTLAKVLYNKLSSHFENHSFVENIRETSQREGIKSLQKQLISDIIGSSYDVSNVDEGVGIMKSRFTSKKVLILLDDIDDSTHLNALAGGGSWFKAGSIVIITTRNKSILDEARMGCIYQLNELSLDQSLVLFSRHAFRKDSPPKAYEVISRDVVSTTGGLPLALEVIGSFLCGKAKEAWIDTSKKLKKMPHKKVQETLRISYDALDSEDQQIFLDIACFFSGSYKGYPSYMWDACGFFPGKGIEVLSLMSLIKIDENGNLIMHDQLRDFGREIVRLQQEEKPQKRSRLWIYEEAVAVLDSNKGTKKIEALSLGKCGMGKRYTAEQFKEMTNLRFLQVNGVNFTGDFQDLLPKLRWLQWVGCPSDFDAANFHPKKLVALDLLHSAISEDWGGWVPLKMATELKVLNLTGCQSLRRTPNLSAFESLEILALRYCENLEEIHPSIGDIKTLVSLDVHGCRSLKELPAEIGRMVELRELLINDTNIQEIPISMKKLETLDASNCRRLAHLPESLGFLVSLTLLDLSGSIIEALPESIDSMKELKTLDRLLLDDCSSLTEIPESIGKLSSLTELGLDSTSIAELPESIGNLQNLRVLKVSATAITELPGAIVKLAKLQKLGARGCKNLEGLPSNIGELVLLEKLLLDFSGILGLPESISKLSSLQKLGLGSCKKLRELPKLPSGLRVLNITCQSPPLPNLSRLTRLKKLAFNEIHWLECLPELPLGLSKLSIERCGKLKALTNLSNLMYLSNLRLYKCFDLTELTGLEGSQYLSNLHAWQCPKESQLDGLLDLSNSEILQGTNAASCANSAEIQGLGGSKSAQVSDIFKCTSAGQLLDVSSLKYLRTLSVTNCKSITEIQGLEGSESLRYLYIEGCTSLRQLPDLSNSKNLRVFCVRNCENLVEVRGIDELESLIRLEFVGCMSLGQLLDLSNLKNLEIFTVENCQDLVEIRGLDGLESLKHLNISS</sequence>
<dbReference type="Pfam" id="PF23282">
    <property type="entry name" value="WHD_ROQ1"/>
    <property type="match status" value="1"/>
</dbReference>
<dbReference type="RefSeq" id="XP_048134052.1">
    <property type="nucleotide sequence ID" value="XM_048278095.1"/>
</dbReference>
<dbReference type="Pfam" id="PF00931">
    <property type="entry name" value="NB-ARC"/>
    <property type="match status" value="1"/>
</dbReference>
<dbReference type="SUPFAM" id="SSF52540">
    <property type="entry name" value="P-loop containing nucleoside triphosphate hydrolases"/>
    <property type="match status" value="1"/>
</dbReference>
<protein>
    <submittedName>
        <fullName evidence="7">Disease resistance protein RUN1-like</fullName>
    </submittedName>
</protein>
<dbReference type="SUPFAM" id="SSF52058">
    <property type="entry name" value="L domain-like"/>
    <property type="match status" value="2"/>
</dbReference>
<keyword evidence="1" id="KW-0433">Leucine-rich repeat</keyword>
<feature type="domain" description="TIR" evidence="5">
    <location>
        <begin position="88"/>
        <end position="255"/>
    </location>
</feature>
<dbReference type="SMART" id="SM00255">
    <property type="entry name" value="TIR"/>
    <property type="match status" value="1"/>
</dbReference>
<feature type="region of interest" description="Disordered" evidence="4">
    <location>
        <begin position="62"/>
        <end position="84"/>
    </location>
</feature>
<dbReference type="InterPro" id="IPR032675">
    <property type="entry name" value="LRR_dom_sf"/>
</dbReference>
<dbReference type="Gene3D" id="3.80.10.10">
    <property type="entry name" value="Ribonuclease Inhibitor"/>
    <property type="match status" value="3"/>
</dbReference>
<dbReference type="InterPro" id="IPR003591">
    <property type="entry name" value="Leu-rich_rpt_typical-subtyp"/>
</dbReference>
<evidence type="ECO:0000313" key="7">
    <source>
        <dbReference type="RefSeq" id="XP_048134052.1"/>
    </source>
</evidence>
<dbReference type="Gene3D" id="1.10.8.430">
    <property type="entry name" value="Helical domain of apoptotic protease-activating factors"/>
    <property type="match status" value="1"/>
</dbReference>
<dbReference type="SMART" id="SM00369">
    <property type="entry name" value="LRR_TYP"/>
    <property type="match status" value="4"/>
</dbReference>
<dbReference type="InterPro" id="IPR000157">
    <property type="entry name" value="TIR_dom"/>
</dbReference>
<evidence type="ECO:0000256" key="2">
    <source>
        <dbReference type="ARBA" id="ARBA00022737"/>
    </source>
</evidence>
<feature type="compositionally biased region" description="Low complexity" evidence="4">
    <location>
        <begin position="62"/>
        <end position="75"/>
    </location>
</feature>
<evidence type="ECO:0000256" key="4">
    <source>
        <dbReference type="SAM" id="MobiDB-lite"/>
    </source>
</evidence>
<dbReference type="InterPro" id="IPR035897">
    <property type="entry name" value="Toll_tir_struct_dom_sf"/>
</dbReference>
<keyword evidence="3" id="KW-0611">Plant defense</keyword>
<evidence type="ECO:0000259" key="5">
    <source>
        <dbReference type="PROSITE" id="PS50104"/>
    </source>
</evidence>